<name>A0A8H6HCD0_9AGAR</name>
<proteinExistence type="predicted"/>
<evidence type="ECO:0000313" key="1">
    <source>
        <dbReference type="EMBL" id="KAF6744329.1"/>
    </source>
</evidence>
<protein>
    <submittedName>
        <fullName evidence="1">Uncharacterized protein</fullName>
    </submittedName>
</protein>
<organism evidence="1 2">
    <name type="scientific">Ephemerocybe angulata</name>
    <dbReference type="NCBI Taxonomy" id="980116"/>
    <lineage>
        <taxon>Eukaryota</taxon>
        <taxon>Fungi</taxon>
        <taxon>Dikarya</taxon>
        <taxon>Basidiomycota</taxon>
        <taxon>Agaricomycotina</taxon>
        <taxon>Agaricomycetes</taxon>
        <taxon>Agaricomycetidae</taxon>
        <taxon>Agaricales</taxon>
        <taxon>Agaricineae</taxon>
        <taxon>Psathyrellaceae</taxon>
        <taxon>Ephemerocybe</taxon>
    </lineage>
</organism>
<comment type="caution">
    <text evidence="1">The sequence shown here is derived from an EMBL/GenBank/DDBJ whole genome shotgun (WGS) entry which is preliminary data.</text>
</comment>
<dbReference type="EMBL" id="JACGCI010000124">
    <property type="protein sequence ID" value="KAF6744329.1"/>
    <property type="molecule type" value="Genomic_DNA"/>
</dbReference>
<evidence type="ECO:0000313" key="2">
    <source>
        <dbReference type="Proteomes" id="UP000521943"/>
    </source>
</evidence>
<gene>
    <name evidence="1" type="ORF">DFP72DRAFT_85272</name>
</gene>
<keyword evidence="2" id="KW-1185">Reference proteome</keyword>
<accession>A0A8H6HCD0</accession>
<dbReference type="AlphaFoldDB" id="A0A8H6HCD0"/>
<sequence length="202" mass="22876">MTSNFLSVQRPPCSGLTPISFTQNLLWRTCSPSALQNVSIHTLEIHDTSSASQRHSTGPQSPMLSMRHVRDFDFVVLQCLLNRNLLEVRHDGWKLLHEGLIQNLNNMSNFLRELGRCISELTQDLILVMGLARTKGVLNSFVSHRHASNLLSEFQTGISDIPDQGRPSAELKVRVEKVHFQWTFNISAMFLTWWLACRGPGP</sequence>
<dbReference type="Proteomes" id="UP000521943">
    <property type="component" value="Unassembled WGS sequence"/>
</dbReference>
<reference evidence="1 2" key="1">
    <citation type="submission" date="2020-07" db="EMBL/GenBank/DDBJ databases">
        <title>Comparative genomics of pyrophilous fungi reveals a link between fire events and developmental genes.</title>
        <authorList>
            <consortium name="DOE Joint Genome Institute"/>
            <person name="Steindorff A.S."/>
            <person name="Carver A."/>
            <person name="Calhoun S."/>
            <person name="Stillman K."/>
            <person name="Liu H."/>
            <person name="Lipzen A."/>
            <person name="Pangilinan J."/>
            <person name="Labutti K."/>
            <person name="Bruns T.D."/>
            <person name="Grigoriev I.V."/>
        </authorList>
    </citation>
    <scope>NUCLEOTIDE SEQUENCE [LARGE SCALE GENOMIC DNA]</scope>
    <source>
        <strain evidence="1 2">CBS 144469</strain>
    </source>
</reference>